<dbReference type="AlphaFoldDB" id="A0A2Z4FR19"/>
<evidence type="ECO:0000256" key="1">
    <source>
        <dbReference type="ARBA" id="ARBA00022729"/>
    </source>
</evidence>
<gene>
    <name evidence="3" type="ORF">DN745_12745</name>
</gene>
<keyword evidence="1" id="KW-0732">Signal</keyword>
<dbReference type="GO" id="GO:0005509">
    <property type="term" value="F:calcium ion binding"/>
    <property type="evidence" value="ECO:0007669"/>
    <property type="project" value="InterPro"/>
</dbReference>
<dbReference type="OrthoDB" id="5291933at2"/>
<protein>
    <recommendedName>
        <fullName evidence="5">PilC beta-propeller domain-containing protein</fullName>
    </recommendedName>
</protein>
<dbReference type="Gene3D" id="4.10.1080.10">
    <property type="entry name" value="TSP type-3 repeat"/>
    <property type="match status" value="2"/>
</dbReference>
<evidence type="ECO:0000256" key="2">
    <source>
        <dbReference type="ARBA" id="ARBA00022837"/>
    </source>
</evidence>
<dbReference type="Proteomes" id="UP000249799">
    <property type="component" value="Chromosome"/>
</dbReference>
<keyword evidence="4" id="KW-1185">Reference proteome</keyword>
<dbReference type="EMBL" id="CP030032">
    <property type="protein sequence ID" value="AWV91427.1"/>
    <property type="molecule type" value="Genomic_DNA"/>
</dbReference>
<sequence length="699" mass="74689">MLDNCVDTANQDQLDFDGDGIGNACDSAPSCHALAVDGVLDYGTVAYPAENFVAPSSTHLSWVPIFGGTDENGDQVATVKVIDRASGAWKDAPDLPFTAFGRTTTPSEDNRYWITPGAPTASGDLFDQALMIAADGRVSLGARINFPNNTPLIAAGSTPSGQAFIQTATASVPTNWRISRVAQGLDSFQTVATGSSNALSWYTTQTLDGGVLFYSDIVNSGDPLLISFSDPAGKSFTTKTVALSPLGSPIISPLLIPGGGQFVYIIDRNLGAIIRYSMDTGAVQQISGFDFDFSAMTNPRFISTPHSMSFIALERSVDNPQNVRAREFFLGCMPQYATMDSDGDGINDFLDNCPNTSNLDQSDMDRDRIGDSCDPDIDGDGFHNGMEALGETDPLNPLSFPLSGYLAYIRDDGTQRTLEYASLDAMDTPTSLSADTAAAPHRPYFLGGKSQIMALSGAPESATGVDIFSVHADDPTTPDNIDLAVPLRAATVLDTSYQGNTPAQITAIHPNPTRAGTWMLSDISTADLSVAAYDSTLPDFRGLNGNLHGMGVVLAGPENCEVCLKPFQLNQSQRSVTSVGWASLFGEWKFARLAPTTSFSPALAVTDDDGRGQRAYVQGEYLRPPGMTQINSLVPTGVESNVIVSARRNASSPYELWFYNSKSQTWHLLQRAAEDLIEVDWTAKLPAPPGLVEPELPVE</sequence>
<evidence type="ECO:0000313" key="3">
    <source>
        <dbReference type="EMBL" id="AWV91427.1"/>
    </source>
</evidence>
<dbReference type="KEGG" id="bsed:DN745_12745"/>
<dbReference type="PANTHER" id="PTHR10199:SF100">
    <property type="entry name" value="THROMBOSPONDIN, ISOFORM A"/>
    <property type="match status" value="1"/>
</dbReference>
<dbReference type="Pfam" id="PF02412">
    <property type="entry name" value="TSP_3"/>
    <property type="match status" value="2"/>
</dbReference>
<name>A0A2Z4FR19_9DELT</name>
<keyword evidence="2" id="KW-0106">Calcium</keyword>
<accession>A0A2Z4FR19</accession>
<dbReference type="GO" id="GO:0007155">
    <property type="term" value="P:cell adhesion"/>
    <property type="evidence" value="ECO:0007669"/>
    <property type="project" value="InterPro"/>
</dbReference>
<reference evidence="3 4" key="1">
    <citation type="submission" date="2018-06" db="EMBL/GenBank/DDBJ databases">
        <title>Lujinxingia sediminis gen. nov. sp. nov., a new facultative anaerobic member of the class Deltaproteobacteria, and proposal of Lujinxingaceae fam. nov.</title>
        <authorList>
            <person name="Guo L.-Y."/>
            <person name="Li C.-M."/>
            <person name="Wang S."/>
            <person name="Du Z.-J."/>
        </authorList>
    </citation>
    <scope>NUCLEOTIDE SEQUENCE [LARGE SCALE GENOMIC DNA]</scope>
    <source>
        <strain evidence="3 4">FA350</strain>
    </source>
</reference>
<dbReference type="PANTHER" id="PTHR10199">
    <property type="entry name" value="THROMBOSPONDIN"/>
    <property type="match status" value="1"/>
</dbReference>
<proteinExistence type="predicted"/>
<organism evidence="3 4">
    <name type="scientific">Bradymonas sediminis</name>
    <dbReference type="NCBI Taxonomy" id="1548548"/>
    <lineage>
        <taxon>Bacteria</taxon>
        <taxon>Deltaproteobacteria</taxon>
        <taxon>Bradymonadales</taxon>
        <taxon>Bradymonadaceae</taxon>
        <taxon>Bradymonas</taxon>
    </lineage>
</organism>
<dbReference type="InterPro" id="IPR003367">
    <property type="entry name" value="Thrombospondin_3-like_rpt"/>
</dbReference>
<dbReference type="InterPro" id="IPR028974">
    <property type="entry name" value="TSP_type-3_rpt"/>
</dbReference>
<evidence type="ECO:0000313" key="4">
    <source>
        <dbReference type="Proteomes" id="UP000249799"/>
    </source>
</evidence>
<evidence type="ECO:0008006" key="5">
    <source>
        <dbReference type="Google" id="ProtNLM"/>
    </source>
</evidence>
<dbReference type="SUPFAM" id="SSF103647">
    <property type="entry name" value="TSP type-3 repeat"/>
    <property type="match status" value="1"/>
</dbReference>